<feature type="region of interest" description="Disordered" evidence="1">
    <location>
        <begin position="22"/>
        <end position="47"/>
    </location>
</feature>
<evidence type="ECO:0000256" key="1">
    <source>
        <dbReference type="SAM" id="MobiDB-lite"/>
    </source>
</evidence>
<name>A0ABQ9TFT6_SAGOE</name>
<comment type="caution">
    <text evidence="2">The sequence shown here is derived from an EMBL/GenBank/DDBJ whole genome shotgun (WGS) entry which is preliminary data.</text>
</comment>
<sequence length="468" mass="48411">MWRRALLFLPFNAETLPLLPDPLRSQARTDREGGKAEGISANSGASSSYPVAGCWFFSERRELHLAPRSGRLAFLRPVSRALAPDSFRSRAPARALGEGCPQPGLPSPNPGADPRSRVDSVPQPALRFHTIRGDCTSSSAFKGPHKAAAAIKMAPLSCRKPAGEGQFAVRTENEEDCTTLARALREYPVQILPPTRPRARTCANNALSRRVPSAGKGARWPPPPPPPPRSPAPKPRAGGRAGGHRLRPELLGAALCGAAAARRGAGFSQAPRGRVATGAAAGAERDRLVAAVAAAACVPGAGGSAASPAAHRAPRFPLSRAGGFAEVSRAAGLGAGLGGGAEDSRVAGVGSCVGSGWPPGGPEGSVETCFLLESYSAGGEGPLLPPASQRAGSLASAPACRPAGPGARFSRGDGRTFSPRARAFSSLASTDFPNRPDRIWKLRLRSCTKLRFPSGNGGKRGFSGRVQR</sequence>
<proteinExistence type="predicted"/>
<keyword evidence="3" id="KW-1185">Reference proteome</keyword>
<feature type="compositionally biased region" description="Pro residues" evidence="1">
    <location>
        <begin position="220"/>
        <end position="234"/>
    </location>
</feature>
<feature type="region of interest" description="Disordered" evidence="1">
    <location>
        <begin position="208"/>
        <end position="244"/>
    </location>
</feature>
<evidence type="ECO:0000313" key="3">
    <source>
        <dbReference type="Proteomes" id="UP001266305"/>
    </source>
</evidence>
<dbReference type="Proteomes" id="UP001266305">
    <property type="component" value="Unassembled WGS sequence"/>
</dbReference>
<gene>
    <name evidence="2" type="ORF">P7K49_038631</name>
</gene>
<dbReference type="EMBL" id="JASSZA010000023">
    <property type="protein sequence ID" value="KAK2083395.1"/>
    <property type="molecule type" value="Genomic_DNA"/>
</dbReference>
<feature type="compositionally biased region" description="Low complexity" evidence="1">
    <location>
        <begin position="395"/>
        <end position="408"/>
    </location>
</feature>
<reference evidence="2 3" key="1">
    <citation type="submission" date="2023-05" db="EMBL/GenBank/DDBJ databases">
        <title>B98-5 Cell Line De Novo Hybrid Assembly: An Optical Mapping Approach.</title>
        <authorList>
            <person name="Kananen K."/>
            <person name="Auerbach J.A."/>
            <person name="Kautto E."/>
            <person name="Blachly J.S."/>
        </authorList>
    </citation>
    <scope>NUCLEOTIDE SEQUENCE [LARGE SCALE GENOMIC DNA]</scope>
    <source>
        <strain evidence="2">B95-8</strain>
        <tissue evidence="2">Cell line</tissue>
    </source>
</reference>
<feature type="region of interest" description="Disordered" evidence="1">
    <location>
        <begin position="92"/>
        <end position="120"/>
    </location>
</feature>
<organism evidence="2 3">
    <name type="scientific">Saguinus oedipus</name>
    <name type="common">Cotton-top tamarin</name>
    <name type="synonym">Oedipomidas oedipus</name>
    <dbReference type="NCBI Taxonomy" id="9490"/>
    <lineage>
        <taxon>Eukaryota</taxon>
        <taxon>Metazoa</taxon>
        <taxon>Chordata</taxon>
        <taxon>Craniata</taxon>
        <taxon>Vertebrata</taxon>
        <taxon>Euteleostomi</taxon>
        <taxon>Mammalia</taxon>
        <taxon>Eutheria</taxon>
        <taxon>Euarchontoglires</taxon>
        <taxon>Primates</taxon>
        <taxon>Haplorrhini</taxon>
        <taxon>Platyrrhini</taxon>
        <taxon>Cebidae</taxon>
        <taxon>Callitrichinae</taxon>
        <taxon>Saguinus</taxon>
    </lineage>
</organism>
<protein>
    <submittedName>
        <fullName evidence="2">Uncharacterized protein</fullName>
    </submittedName>
</protein>
<evidence type="ECO:0000313" key="2">
    <source>
        <dbReference type="EMBL" id="KAK2083395.1"/>
    </source>
</evidence>
<accession>A0ABQ9TFT6</accession>
<feature type="region of interest" description="Disordered" evidence="1">
    <location>
        <begin position="395"/>
        <end position="414"/>
    </location>
</feature>